<dbReference type="InterPro" id="IPR000160">
    <property type="entry name" value="GGDEF_dom"/>
</dbReference>
<dbReference type="InterPro" id="IPR029787">
    <property type="entry name" value="Nucleotide_cyclase"/>
</dbReference>
<protein>
    <recommendedName>
        <fullName evidence="1">GGDEF domain-containing protein</fullName>
    </recommendedName>
</protein>
<dbReference type="Gene3D" id="3.30.450.40">
    <property type="match status" value="2"/>
</dbReference>
<dbReference type="RefSeq" id="WP_203792545.1">
    <property type="nucleotide sequence ID" value="NZ_BAAAQE010000090.1"/>
</dbReference>
<comment type="caution">
    <text evidence="2">The sequence shown here is derived from an EMBL/GenBank/DDBJ whole genome shotgun (WGS) entry which is preliminary data.</text>
</comment>
<dbReference type="Gene3D" id="3.30.70.270">
    <property type="match status" value="1"/>
</dbReference>
<dbReference type="SUPFAM" id="SSF55073">
    <property type="entry name" value="Nucleotide cyclase"/>
    <property type="match status" value="1"/>
</dbReference>
<sequence>MADDELTRLRDEVRDLRARIATSNAASAQALSRATRIAQVVSMLGRLSEADDILARATGDVAELFGAEIAMFWLVRDGRTEPAGAWGVPERDMPVGPAGVPAAVVTATAVDSLLAGPADRIPVPDWLSRYGVRHAAWARMATGDEALGYMALMRRGDIPFDGADTLELRAVATRVALAVDNGRLQRRTQQQLQRMRRLHELSQRLVGILDLTEVIAEVEKMVTAEVPVDSATLVLSPGPVPATGRHLPLSAGGRQLGTLTVHGAPPEGDEADALLNHLADLAALVVSKALLFERVKDQAQHDSLTRLANRALFMERLEEAVAEAETTGGSVGVIFADLNGFKAVNDTHGHDVGDALLTGVAQRLAGAVRKEDLVARLGGDEFVVLCTVSGPDEASALARRLAGALRPPFALNGLHLSAGSSFGVAITDEVGYDAEALLRAADSAMYRVKGSSART</sequence>
<feature type="domain" description="GGDEF" evidence="1">
    <location>
        <begin position="329"/>
        <end position="455"/>
    </location>
</feature>
<dbReference type="PANTHER" id="PTHR46663:SF2">
    <property type="entry name" value="GGDEF DOMAIN-CONTAINING PROTEIN"/>
    <property type="match status" value="1"/>
</dbReference>
<evidence type="ECO:0000313" key="3">
    <source>
        <dbReference type="Proteomes" id="UP000612282"/>
    </source>
</evidence>
<accession>A0ABQ3WZZ5</accession>
<dbReference type="InterPro" id="IPR003018">
    <property type="entry name" value="GAF"/>
</dbReference>
<evidence type="ECO:0000313" key="2">
    <source>
        <dbReference type="EMBL" id="GID51761.1"/>
    </source>
</evidence>
<keyword evidence="3" id="KW-1185">Reference proteome</keyword>
<evidence type="ECO:0000259" key="1">
    <source>
        <dbReference type="PROSITE" id="PS50887"/>
    </source>
</evidence>
<dbReference type="EMBL" id="BOMG01000004">
    <property type="protein sequence ID" value="GID51761.1"/>
    <property type="molecule type" value="Genomic_DNA"/>
</dbReference>
<dbReference type="InterPro" id="IPR029016">
    <property type="entry name" value="GAF-like_dom_sf"/>
</dbReference>
<reference evidence="2 3" key="1">
    <citation type="submission" date="2021-01" db="EMBL/GenBank/DDBJ databases">
        <title>Whole genome shotgun sequence of Actinoplanes couchii NBRC 106145.</title>
        <authorList>
            <person name="Komaki H."/>
            <person name="Tamura T."/>
        </authorList>
    </citation>
    <scope>NUCLEOTIDE SEQUENCE [LARGE SCALE GENOMIC DNA]</scope>
    <source>
        <strain evidence="2 3">NBRC 106145</strain>
    </source>
</reference>
<dbReference type="Proteomes" id="UP000612282">
    <property type="component" value="Unassembled WGS sequence"/>
</dbReference>
<dbReference type="CDD" id="cd01949">
    <property type="entry name" value="GGDEF"/>
    <property type="match status" value="1"/>
</dbReference>
<dbReference type="Pfam" id="PF01590">
    <property type="entry name" value="GAF"/>
    <property type="match status" value="1"/>
</dbReference>
<dbReference type="Pfam" id="PF00990">
    <property type="entry name" value="GGDEF"/>
    <property type="match status" value="1"/>
</dbReference>
<name>A0ABQ3WZZ5_9ACTN</name>
<proteinExistence type="predicted"/>
<gene>
    <name evidence="2" type="ORF">Aco03nite_001650</name>
</gene>
<dbReference type="SUPFAM" id="SSF55781">
    <property type="entry name" value="GAF domain-like"/>
    <property type="match status" value="2"/>
</dbReference>
<dbReference type="SMART" id="SM00267">
    <property type="entry name" value="GGDEF"/>
    <property type="match status" value="1"/>
</dbReference>
<dbReference type="PROSITE" id="PS50887">
    <property type="entry name" value="GGDEF"/>
    <property type="match status" value="1"/>
</dbReference>
<dbReference type="NCBIfam" id="TIGR00254">
    <property type="entry name" value="GGDEF"/>
    <property type="match status" value="1"/>
</dbReference>
<organism evidence="2 3">
    <name type="scientific">Actinoplanes couchii</name>
    <dbReference type="NCBI Taxonomy" id="403638"/>
    <lineage>
        <taxon>Bacteria</taxon>
        <taxon>Bacillati</taxon>
        <taxon>Actinomycetota</taxon>
        <taxon>Actinomycetes</taxon>
        <taxon>Micromonosporales</taxon>
        <taxon>Micromonosporaceae</taxon>
        <taxon>Actinoplanes</taxon>
    </lineage>
</organism>
<dbReference type="PANTHER" id="PTHR46663">
    <property type="entry name" value="DIGUANYLATE CYCLASE DGCT-RELATED"/>
    <property type="match status" value="1"/>
</dbReference>
<dbReference type="InterPro" id="IPR052163">
    <property type="entry name" value="DGC-Regulatory_Protein"/>
</dbReference>
<dbReference type="InterPro" id="IPR043128">
    <property type="entry name" value="Rev_trsase/Diguanyl_cyclase"/>
</dbReference>
<dbReference type="SMART" id="SM00065">
    <property type="entry name" value="GAF"/>
    <property type="match status" value="1"/>
</dbReference>